<keyword evidence="1" id="KW-1133">Transmembrane helix</keyword>
<reference evidence="2 3" key="1">
    <citation type="submission" date="2018-03" db="EMBL/GenBank/DDBJ databases">
        <title>Comparative analysis of microorganisms from saline springs in Andes Mountain Range, Colombia.</title>
        <authorList>
            <person name="Rubin E."/>
        </authorList>
    </citation>
    <scope>NUCLEOTIDE SEQUENCE [LARGE SCALE GENOMIC DNA]</scope>
    <source>
        <strain evidence="2 3">CG 23</strain>
    </source>
</reference>
<feature type="transmembrane region" description="Helical" evidence="1">
    <location>
        <begin position="81"/>
        <end position="98"/>
    </location>
</feature>
<feature type="transmembrane region" description="Helical" evidence="1">
    <location>
        <begin position="104"/>
        <end position="122"/>
    </location>
</feature>
<gene>
    <name evidence="2" type="ORF">BCL65_110172</name>
</gene>
<proteinExistence type="predicted"/>
<keyword evidence="1" id="KW-0812">Transmembrane</keyword>
<comment type="caution">
    <text evidence="2">The sequence shown here is derived from an EMBL/GenBank/DDBJ whole genome shotgun (WGS) entry which is preliminary data.</text>
</comment>
<dbReference type="EMBL" id="PVTX01000010">
    <property type="protein sequence ID" value="PRZ04510.1"/>
    <property type="molecule type" value="Genomic_DNA"/>
</dbReference>
<feature type="transmembrane region" description="Helical" evidence="1">
    <location>
        <begin position="21"/>
        <end position="49"/>
    </location>
</feature>
<dbReference type="Proteomes" id="UP000239895">
    <property type="component" value="Unassembled WGS sequence"/>
</dbReference>
<keyword evidence="1" id="KW-0472">Membrane</keyword>
<protein>
    <submittedName>
        <fullName evidence="2">Uncharacterized protein</fullName>
    </submittedName>
</protein>
<dbReference type="RefSeq" id="WP_106269283.1">
    <property type="nucleotide sequence ID" value="NZ_PVTX01000010.1"/>
</dbReference>
<sequence>MSLRAEVHDWVRRRRERPLPVVRVGHGPVVPGSVLRLAAVCAVAGLVWAGAARTTLVAELEVAAVAGMALWALVRPGTVPAHTAVVLTALLLLGSTAAPFDPAALWLAPAAYVAVRLGWWAGQVGWRTRVEVTALRRTGSRDLVLLGLAVAVGGAAWAASGATVAGLALVGGGALLALAWRVLPR</sequence>
<organism evidence="2 3">
    <name type="scientific">Isoptericola halotolerans</name>
    <dbReference type="NCBI Taxonomy" id="300560"/>
    <lineage>
        <taxon>Bacteria</taxon>
        <taxon>Bacillati</taxon>
        <taxon>Actinomycetota</taxon>
        <taxon>Actinomycetes</taxon>
        <taxon>Micrococcales</taxon>
        <taxon>Promicromonosporaceae</taxon>
        <taxon>Isoptericola</taxon>
    </lineage>
</organism>
<feature type="transmembrane region" description="Helical" evidence="1">
    <location>
        <begin position="143"/>
        <end position="159"/>
    </location>
</feature>
<feature type="transmembrane region" description="Helical" evidence="1">
    <location>
        <begin position="165"/>
        <end position="183"/>
    </location>
</feature>
<evidence type="ECO:0000313" key="2">
    <source>
        <dbReference type="EMBL" id="PRZ04510.1"/>
    </source>
</evidence>
<evidence type="ECO:0000256" key="1">
    <source>
        <dbReference type="SAM" id="Phobius"/>
    </source>
</evidence>
<evidence type="ECO:0000313" key="3">
    <source>
        <dbReference type="Proteomes" id="UP000239895"/>
    </source>
</evidence>
<accession>A0ABX5EBN0</accession>
<keyword evidence="3" id="KW-1185">Reference proteome</keyword>
<name>A0ABX5EBN0_9MICO</name>